<dbReference type="Proteomes" id="UP000274131">
    <property type="component" value="Unassembled WGS sequence"/>
</dbReference>
<proteinExistence type="predicted"/>
<organism evidence="4">
    <name type="scientific">Enterobius vermicularis</name>
    <name type="common">Human pinworm</name>
    <dbReference type="NCBI Taxonomy" id="51028"/>
    <lineage>
        <taxon>Eukaryota</taxon>
        <taxon>Metazoa</taxon>
        <taxon>Ecdysozoa</taxon>
        <taxon>Nematoda</taxon>
        <taxon>Chromadorea</taxon>
        <taxon>Rhabditida</taxon>
        <taxon>Spirurina</taxon>
        <taxon>Oxyuridomorpha</taxon>
        <taxon>Oxyuroidea</taxon>
        <taxon>Oxyuridae</taxon>
        <taxon>Enterobius</taxon>
    </lineage>
</organism>
<name>A0A0N4VLP9_ENTVE</name>
<gene>
    <name evidence="2" type="ORF">EVEC_LOCUS11095</name>
</gene>
<reference evidence="2 3" key="2">
    <citation type="submission" date="2018-10" db="EMBL/GenBank/DDBJ databases">
        <authorList>
            <consortium name="Pathogen Informatics"/>
        </authorList>
    </citation>
    <scope>NUCLEOTIDE SEQUENCE [LARGE SCALE GENOMIC DNA]</scope>
</reference>
<accession>A0A0N4VLP9</accession>
<dbReference type="WBParaSite" id="EVEC_0001181701-mRNA-1">
    <property type="protein sequence ID" value="EVEC_0001181701-mRNA-1"/>
    <property type="gene ID" value="EVEC_0001181701"/>
</dbReference>
<evidence type="ECO:0000256" key="1">
    <source>
        <dbReference type="SAM" id="MobiDB-lite"/>
    </source>
</evidence>
<dbReference type="EMBL" id="UXUI01011568">
    <property type="protein sequence ID" value="VDD96344.1"/>
    <property type="molecule type" value="Genomic_DNA"/>
</dbReference>
<protein>
    <submittedName>
        <fullName evidence="4">DUF2283 domain-containing protein</fullName>
    </submittedName>
</protein>
<sequence>MAEMLSRQHAKRTCARRMTPSTSARLYRSGVKMTIRTKEVDEDDNIWLHGYMDDDHDIANANRKDMLDRLMGLTQIEMEMEVEDLSAPGRKLLEEEVVLEISGDPKP</sequence>
<evidence type="ECO:0000313" key="3">
    <source>
        <dbReference type="Proteomes" id="UP000274131"/>
    </source>
</evidence>
<evidence type="ECO:0000313" key="2">
    <source>
        <dbReference type="EMBL" id="VDD96344.1"/>
    </source>
</evidence>
<feature type="region of interest" description="Disordered" evidence="1">
    <location>
        <begin position="1"/>
        <end position="21"/>
    </location>
</feature>
<reference evidence="4" key="1">
    <citation type="submission" date="2017-02" db="UniProtKB">
        <authorList>
            <consortium name="WormBaseParasite"/>
        </authorList>
    </citation>
    <scope>IDENTIFICATION</scope>
</reference>
<dbReference type="AlphaFoldDB" id="A0A0N4VLP9"/>
<keyword evidence="3" id="KW-1185">Reference proteome</keyword>
<evidence type="ECO:0000313" key="4">
    <source>
        <dbReference type="WBParaSite" id="EVEC_0001181701-mRNA-1"/>
    </source>
</evidence>